<sequence>MLVRDSSLDTPRLTSSSSSSSSSKKRPQNDDNNHDEDSRTKKDRQVISGGQQMSRLENFGTSVPQGVLSDFSGFHDLSASETDEVPVQCPPNPLEDLDTFGATSLPDLDSAGYSDSDFLKALDDLSHHFHGKEEKGDPLSARLAAILNVSLRRRPMSEGIRNTCSKIKLPKLNPKYTREDDLTSNNNFHSPKTHTLTNPKLTRQRPYPEVGGALVSHDRGTKPEE</sequence>
<comment type="caution">
    <text evidence="2">The sequence shown here is derived from an EMBL/GenBank/DDBJ whole genome shotgun (WGS) entry which is preliminary data.</text>
</comment>
<dbReference type="EMBL" id="VSRR010005404">
    <property type="protein sequence ID" value="MPC42355.1"/>
    <property type="molecule type" value="Genomic_DNA"/>
</dbReference>
<reference evidence="2 3" key="1">
    <citation type="submission" date="2019-05" db="EMBL/GenBank/DDBJ databases">
        <title>Another draft genome of Portunus trituberculatus and its Hox gene families provides insights of decapod evolution.</title>
        <authorList>
            <person name="Jeong J.-H."/>
            <person name="Song I."/>
            <person name="Kim S."/>
            <person name="Choi T."/>
            <person name="Kim D."/>
            <person name="Ryu S."/>
            <person name="Kim W."/>
        </authorList>
    </citation>
    <scope>NUCLEOTIDE SEQUENCE [LARGE SCALE GENOMIC DNA]</scope>
    <source>
        <tissue evidence="2">Muscle</tissue>
    </source>
</reference>
<dbReference type="AlphaFoldDB" id="A0A5B7F9U5"/>
<gene>
    <name evidence="2" type="ORF">E2C01_035976</name>
</gene>
<evidence type="ECO:0000313" key="2">
    <source>
        <dbReference type="EMBL" id="MPC42355.1"/>
    </source>
</evidence>
<feature type="compositionally biased region" description="Low complexity" evidence="1">
    <location>
        <begin position="8"/>
        <end position="22"/>
    </location>
</feature>
<evidence type="ECO:0000256" key="1">
    <source>
        <dbReference type="SAM" id="MobiDB-lite"/>
    </source>
</evidence>
<feature type="compositionally biased region" description="Basic and acidic residues" evidence="1">
    <location>
        <begin position="27"/>
        <end position="45"/>
    </location>
</feature>
<dbReference type="Proteomes" id="UP000324222">
    <property type="component" value="Unassembled WGS sequence"/>
</dbReference>
<feature type="region of interest" description="Disordered" evidence="1">
    <location>
        <begin position="1"/>
        <end position="59"/>
    </location>
</feature>
<evidence type="ECO:0000313" key="3">
    <source>
        <dbReference type="Proteomes" id="UP000324222"/>
    </source>
</evidence>
<feature type="compositionally biased region" description="Polar residues" evidence="1">
    <location>
        <begin position="183"/>
        <end position="201"/>
    </location>
</feature>
<keyword evidence="3" id="KW-1185">Reference proteome</keyword>
<protein>
    <submittedName>
        <fullName evidence="2">Uncharacterized protein</fullName>
    </submittedName>
</protein>
<feature type="region of interest" description="Disordered" evidence="1">
    <location>
        <begin position="175"/>
        <end position="225"/>
    </location>
</feature>
<accession>A0A5B7F9U5</accession>
<proteinExistence type="predicted"/>
<feature type="compositionally biased region" description="Polar residues" evidence="1">
    <location>
        <begin position="48"/>
        <end position="59"/>
    </location>
</feature>
<name>A0A5B7F9U5_PORTR</name>
<feature type="compositionally biased region" description="Basic and acidic residues" evidence="1">
    <location>
        <begin position="216"/>
        <end position="225"/>
    </location>
</feature>
<organism evidence="2 3">
    <name type="scientific">Portunus trituberculatus</name>
    <name type="common">Swimming crab</name>
    <name type="synonym">Neptunus trituberculatus</name>
    <dbReference type="NCBI Taxonomy" id="210409"/>
    <lineage>
        <taxon>Eukaryota</taxon>
        <taxon>Metazoa</taxon>
        <taxon>Ecdysozoa</taxon>
        <taxon>Arthropoda</taxon>
        <taxon>Crustacea</taxon>
        <taxon>Multicrustacea</taxon>
        <taxon>Malacostraca</taxon>
        <taxon>Eumalacostraca</taxon>
        <taxon>Eucarida</taxon>
        <taxon>Decapoda</taxon>
        <taxon>Pleocyemata</taxon>
        <taxon>Brachyura</taxon>
        <taxon>Eubrachyura</taxon>
        <taxon>Portunoidea</taxon>
        <taxon>Portunidae</taxon>
        <taxon>Portuninae</taxon>
        <taxon>Portunus</taxon>
    </lineage>
</organism>